<comment type="caution">
    <text evidence="12">The sequence shown here is derived from an EMBL/GenBank/DDBJ whole genome shotgun (WGS) entry which is preliminary data.</text>
</comment>
<evidence type="ECO:0000256" key="4">
    <source>
        <dbReference type="ARBA" id="ARBA00022741"/>
    </source>
</evidence>
<dbReference type="EC" id="6.3.4.20" evidence="9 11"/>
<feature type="binding site" evidence="11">
    <location>
        <position position="184"/>
    </location>
    <ligand>
        <name>Zn(2+)</name>
        <dbReference type="ChEBI" id="CHEBI:29105"/>
    </ligand>
</feature>
<keyword evidence="13" id="KW-1185">Reference proteome</keyword>
<evidence type="ECO:0000256" key="1">
    <source>
        <dbReference type="ARBA" id="ARBA00005061"/>
    </source>
</evidence>
<dbReference type="Gene3D" id="3.40.50.620">
    <property type="entry name" value="HUPs"/>
    <property type="match status" value="1"/>
</dbReference>
<comment type="pathway">
    <text evidence="1 11">Purine metabolism; 7-cyano-7-deazaguanine biosynthesis.</text>
</comment>
<name>A0ABU1ARK3_9BACT</name>
<dbReference type="HAMAP" id="MF_01633">
    <property type="entry name" value="QueC"/>
    <property type="match status" value="1"/>
</dbReference>
<evidence type="ECO:0000256" key="11">
    <source>
        <dbReference type="HAMAP-Rule" id="MF_01633"/>
    </source>
</evidence>
<comment type="cofactor">
    <cofactor evidence="11">
        <name>Zn(2+)</name>
        <dbReference type="ChEBI" id="CHEBI:29105"/>
    </cofactor>
    <text evidence="11">Binds 1 zinc ion per subunit.</text>
</comment>
<feature type="binding site" evidence="11">
    <location>
        <begin position="7"/>
        <end position="17"/>
    </location>
    <ligand>
        <name>ATP</name>
        <dbReference type="ChEBI" id="CHEBI:30616"/>
    </ligand>
</feature>
<accession>A0ABU1ARK3</accession>
<dbReference type="EMBL" id="JARXHW010000006">
    <property type="protein sequence ID" value="MDQ8206673.1"/>
    <property type="molecule type" value="Genomic_DNA"/>
</dbReference>
<dbReference type="Pfam" id="PF06508">
    <property type="entry name" value="QueC"/>
    <property type="match status" value="1"/>
</dbReference>
<keyword evidence="7 11" id="KW-0067">ATP-binding</keyword>
<evidence type="ECO:0000313" key="12">
    <source>
        <dbReference type="EMBL" id="MDQ8206673.1"/>
    </source>
</evidence>
<protein>
    <recommendedName>
        <fullName evidence="9 11">7-cyano-7-deazaguanine synthase</fullName>
        <ecNumber evidence="9 11">6.3.4.20</ecNumber>
    </recommendedName>
    <alternativeName>
        <fullName evidence="11">7-cyano-7-carbaguanine synthase</fullName>
    </alternativeName>
    <alternativeName>
        <fullName evidence="11">PreQ(0) synthase</fullName>
    </alternativeName>
    <alternativeName>
        <fullName evidence="11">Queuosine biosynthesis protein QueC</fullName>
    </alternativeName>
</protein>
<feature type="binding site" evidence="11">
    <location>
        <position position="195"/>
    </location>
    <ligand>
        <name>Zn(2+)</name>
        <dbReference type="ChEBI" id="CHEBI:29105"/>
    </ligand>
</feature>
<dbReference type="NCBIfam" id="TIGR00364">
    <property type="entry name" value="7-cyano-7-deazaguanine synthase QueC"/>
    <property type="match status" value="1"/>
</dbReference>
<dbReference type="CDD" id="cd01995">
    <property type="entry name" value="QueC-like"/>
    <property type="match status" value="1"/>
</dbReference>
<evidence type="ECO:0000256" key="2">
    <source>
        <dbReference type="ARBA" id="ARBA00022598"/>
    </source>
</evidence>
<evidence type="ECO:0000256" key="6">
    <source>
        <dbReference type="ARBA" id="ARBA00022833"/>
    </source>
</evidence>
<keyword evidence="4 11" id="KW-0547">Nucleotide-binding</keyword>
<evidence type="ECO:0000256" key="7">
    <source>
        <dbReference type="ARBA" id="ARBA00022840"/>
    </source>
</evidence>
<comment type="catalytic activity">
    <reaction evidence="10 11">
        <text>7-carboxy-7-carbaguanine + NH4(+) + 2 ATP = 7-cyano-7-carbaguanine + 2 AMP + 2 diphosphate + 2 H(+)</text>
        <dbReference type="Rhea" id="RHEA:27982"/>
        <dbReference type="ChEBI" id="CHEBI:15378"/>
        <dbReference type="ChEBI" id="CHEBI:28938"/>
        <dbReference type="ChEBI" id="CHEBI:30616"/>
        <dbReference type="ChEBI" id="CHEBI:33019"/>
        <dbReference type="ChEBI" id="CHEBI:45075"/>
        <dbReference type="ChEBI" id="CHEBI:61036"/>
        <dbReference type="ChEBI" id="CHEBI:456215"/>
        <dbReference type="EC" id="6.3.4.20"/>
    </reaction>
</comment>
<evidence type="ECO:0000256" key="3">
    <source>
        <dbReference type="ARBA" id="ARBA00022723"/>
    </source>
</evidence>
<dbReference type="InterPro" id="IPR014729">
    <property type="entry name" value="Rossmann-like_a/b/a_fold"/>
</dbReference>
<keyword evidence="5 11" id="KW-0671">Queuosine biosynthesis</keyword>
<organism evidence="12 13">
    <name type="scientific">Thalassobacterium maritimum</name>
    <dbReference type="NCBI Taxonomy" id="3041265"/>
    <lineage>
        <taxon>Bacteria</taxon>
        <taxon>Pseudomonadati</taxon>
        <taxon>Verrucomicrobiota</taxon>
        <taxon>Opitutia</taxon>
        <taxon>Puniceicoccales</taxon>
        <taxon>Coraliomargaritaceae</taxon>
        <taxon>Thalassobacterium</taxon>
    </lineage>
</organism>
<evidence type="ECO:0000313" key="13">
    <source>
        <dbReference type="Proteomes" id="UP001225316"/>
    </source>
</evidence>
<dbReference type="PANTHER" id="PTHR42914">
    <property type="entry name" value="7-CYANO-7-DEAZAGUANINE SYNTHASE"/>
    <property type="match status" value="1"/>
</dbReference>
<dbReference type="Proteomes" id="UP001225316">
    <property type="component" value="Unassembled WGS sequence"/>
</dbReference>
<feature type="binding site" evidence="11">
    <location>
        <position position="198"/>
    </location>
    <ligand>
        <name>Zn(2+)</name>
        <dbReference type="ChEBI" id="CHEBI:29105"/>
    </ligand>
</feature>
<keyword evidence="6 11" id="KW-0862">Zinc</keyword>
<evidence type="ECO:0000256" key="9">
    <source>
        <dbReference type="ARBA" id="ARBA00039149"/>
    </source>
</evidence>
<feature type="binding site" evidence="11">
    <location>
        <position position="192"/>
    </location>
    <ligand>
        <name>Zn(2+)</name>
        <dbReference type="ChEBI" id="CHEBI:29105"/>
    </ligand>
</feature>
<gene>
    <name evidence="11 12" type="primary">queC</name>
    <name evidence="12" type="ORF">QEH52_04075</name>
</gene>
<dbReference type="RefSeq" id="WP_308948781.1">
    <property type="nucleotide sequence ID" value="NZ_JARXHW010000006.1"/>
</dbReference>
<keyword evidence="2 11" id="KW-0436">Ligase</keyword>
<evidence type="ECO:0000256" key="8">
    <source>
        <dbReference type="ARBA" id="ARBA00037993"/>
    </source>
</evidence>
<sequence>MKTILVHSGGMDSTVLLYHLLDAGVEVRALSIDYGQRHKKELDLAKSVCEKLGVEHRIADLTALAPLLAGSSLTSDDIEVPDGHYAEGNMKVTVVPNRNMILLAVATGWAISTKSDTVSYAAHSGDHAIYPDCREEFAAGMDHVMQLADWQVVKLDRPFVAMTKADVAKRGAELGVPFDETWSCYKGLDLHCGRCGTCVERREAFHLAGVIDPTPYADTAPTVDEMIANDWRI</sequence>
<dbReference type="PANTHER" id="PTHR42914:SF1">
    <property type="entry name" value="7-CYANO-7-DEAZAGUANINE SYNTHASE"/>
    <property type="match status" value="1"/>
</dbReference>
<evidence type="ECO:0000256" key="10">
    <source>
        <dbReference type="ARBA" id="ARBA00047890"/>
    </source>
</evidence>
<comment type="function">
    <text evidence="11">Catalyzes the ATP-dependent conversion of 7-carboxy-7-deazaguanine (CDG) to 7-cyano-7-deazaguanine (preQ(0)).</text>
</comment>
<keyword evidence="3 11" id="KW-0479">Metal-binding</keyword>
<reference evidence="12 13" key="1">
    <citation type="submission" date="2023-04" db="EMBL/GenBank/DDBJ databases">
        <title>A novel bacteria isolated from coastal sediment.</title>
        <authorList>
            <person name="Liu X.-J."/>
            <person name="Du Z.-J."/>
        </authorList>
    </citation>
    <scope>NUCLEOTIDE SEQUENCE [LARGE SCALE GENOMIC DNA]</scope>
    <source>
        <strain evidence="12 13">SDUM461003</strain>
    </source>
</reference>
<evidence type="ECO:0000256" key="5">
    <source>
        <dbReference type="ARBA" id="ARBA00022785"/>
    </source>
</evidence>
<dbReference type="GO" id="GO:0016874">
    <property type="term" value="F:ligase activity"/>
    <property type="evidence" value="ECO:0007669"/>
    <property type="project" value="UniProtKB-KW"/>
</dbReference>
<dbReference type="SUPFAM" id="SSF52402">
    <property type="entry name" value="Adenine nucleotide alpha hydrolases-like"/>
    <property type="match status" value="1"/>
</dbReference>
<dbReference type="PIRSF" id="PIRSF006293">
    <property type="entry name" value="ExsB"/>
    <property type="match status" value="1"/>
</dbReference>
<comment type="similarity">
    <text evidence="8 11">Belongs to the QueC family.</text>
</comment>
<dbReference type="InterPro" id="IPR018317">
    <property type="entry name" value="QueC"/>
</dbReference>
<proteinExistence type="inferred from homology"/>